<proteinExistence type="inferred from homology"/>
<sequence>MNPKTTISITEARKRIFDLADEVQRPGNHYTFTENGKPKVVFMSVDEFESWKETLEVSRIFPDLDKDIKATDRAVKSGAYKKWPTLVDVMSDYGFAVADKSKKKYEVGSKVRKQSKKRS</sequence>
<evidence type="ECO:0000313" key="4">
    <source>
        <dbReference type="Proteomes" id="UP000178254"/>
    </source>
</evidence>
<accession>A0A1F6PDN5</accession>
<evidence type="ECO:0000256" key="1">
    <source>
        <dbReference type="ARBA" id="ARBA00009981"/>
    </source>
</evidence>
<organism evidence="3 4">
    <name type="scientific">Candidatus Magasanikbacteria bacterium RIFOXYD2_FULL_41_14</name>
    <dbReference type="NCBI Taxonomy" id="1798709"/>
    <lineage>
        <taxon>Bacteria</taxon>
        <taxon>Candidatus Magasanikiibacteriota</taxon>
    </lineage>
</organism>
<gene>
    <name evidence="3" type="ORF">A2538_02010</name>
</gene>
<dbReference type="STRING" id="1798709.A2538_02010"/>
<reference evidence="3 4" key="1">
    <citation type="journal article" date="2016" name="Nat. Commun.">
        <title>Thousands of microbial genomes shed light on interconnected biogeochemical processes in an aquifer system.</title>
        <authorList>
            <person name="Anantharaman K."/>
            <person name="Brown C.T."/>
            <person name="Hug L.A."/>
            <person name="Sharon I."/>
            <person name="Castelle C.J."/>
            <person name="Probst A.J."/>
            <person name="Thomas B.C."/>
            <person name="Singh A."/>
            <person name="Wilkins M.J."/>
            <person name="Karaoz U."/>
            <person name="Brodie E.L."/>
            <person name="Williams K.H."/>
            <person name="Hubbard S.S."/>
            <person name="Banfield J.F."/>
        </authorList>
    </citation>
    <scope>NUCLEOTIDE SEQUENCE [LARGE SCALE GENOMIC DNA]</scope>
</reference>
<protein>
    <recommendedName>
        <fullName evidence="2">Antitoxin</fullName>
    </recommendedName>
</protein>
<dbReference type="Pfam" id="PF02604">
    <property type="entry name" value="PhdYeFM_antitox"/>
    <property type="match status" value="1"/>
</dbReference>
<evidence type="ECO:0000256" key="2">
    <source>
        <dbReference type="RuleBase" id="RU362080"/>
    </source>
</evidence>
<comment type="caution">
    <text evidence="3">The sequence shown here is derived from an EMBL/GenBank/DDBJ whole genome shotgun (WGS) entry which is preliminary data.</text>
</comment>
<name>A0A1F6PDN5_9BACT</name>
<comment type="similarity">
    <text evidence="1 2">Belongs to the phD/YefM antitoxin family.</text>
</comment>
<dbReference type="SUPFAM" id="SSF143120">
    <property type="entry name" value="YefM-like"/>
    <property type="match status" value="1"/>
</dbReference>
<evidence type="ECO:0000313" key="3">
    <source>
        <dbReference type="EMBL" id="OGH94054.1"/>
    </source>
</evidence>
<dbReference type="InterPro" id="IPR006442">
    <property type="entry name" value="Antitoxin_Phd/YefM"/>
</dbReference>
<dbReference type="AlphaFoldDB" id="A0A1F6PDN5"/>
<dbReference type="Gene3D" id="3.40.1620.10">
    <property type="entry name" value="YefM-like domain"/>
    <property type="match status" value="1"/>
</dbReference>
<dbReference type="Proteomes" id="UP000178254">
    <property type="component" value="Unassembled WGS sequence"/>
</dbReference>
<comment type="function">
    <text evidence="2">Antitoxin component of a type II toxin-antitoxin (TA) system.</text>
</comment>
<dbReference type="NCBIfam" id="TIGR01552">
    <property type="entry name" value="phd_fam"/>
    <property type="match status" value="1"/>
</dbReference>
<dbReference type="EMBL" id="MFRE01000012">
    <property type="protein sequence ID" value="OGH94054.1"/>
    <property type="molecule type" value="Genomic_DNA"/>
</dbReference>
<dbReference type="InterPro" id="IPR036165">
    <property type="entry name" value="YefM-like_sf"/>
</dbReference>